<protein>
    <recommendedName>
        <fullName evidence="5">Capsular polysaccharide biosynthesis protein</fullName>
    </recommendedName>
</protein>
<dbReference type="EMBL" id="LT629734">
    <property type="protein sequence ID" value="SDR72002.1"/>
    <property type="molecule type" value="Genomic_DNA"/>
</dbReference>
<keyword evidence="2" id="KW-1133">Transmembrane helix</keyword>
<evidence type="ECO:0000256" key="1">
    <source>
        <dbReference type="SAM" id="MobiDB-lite"/>
    </source>
</evidence>
<name>A0A1H1LCG1_9MICO</name>
<dbReference type="STRING" id="684552.SAMN04489719_0522"/>
<evidence type="ECO:0000313" key="3">
    <source>
        <dbReference type="EMBL" id="SDR72002.1"/>
    </source>
</evidence>
<reference evidence="4" key="1">
    <citation type="submission" date="2016-10" db="EMBL/GenBank/DDBJ databases">
        <authorList>
            <person name="Varghese N."/>
            <person name="Submissions S."/>
        </authorList>
    </citation>
    <scope>NUCLEOTIDE SEQUENCE [LARGE SCALE GENOMIC DNA]</scope>
    <source>
        <strain evidence="4">DSM 22965</strain>
    </source>
</reference>
<evidence type="ECO:0000256" key="2">
    <source>
        <dbReference type="SAM" id="Phobius"/>
    </source>
</evidence>
<accession>A0A1H1LCG1</accession>
<keyword evidence="4" id="KW-1185">Reference proteome</keyword>
<keyword evidence="2" id="KW-0812">Transmembrane</keyword>
<evidence type="ECO:0000313" key="4">
    <source>
        <dbReference type="Proteomes" id="UP000199649"/>
    </source>
</evidence>
<feature type="region of interest" description="Disordered" evidence="1">
    <location>
        <begin position="201"/>
        <end position="256"/>
    </location>
</feature>
<dbReference type="AlphaFoldDB" id="A0A1H1LCG1"/>
<dbReference type="RefSeq" id="WP_092665597.1">
    <property type="nucleotide sequence ID" value="NZ_LT629734.1"/>
</dbReference>
<dbReference type="Proteomes" id="UP000199649">
    <property type="component" value="Chromosome I"/>
</dbReference>
<gene>
    <name evidence="3" type="ORF">SAMN04489719_0522</name>
</gene>
<dbReference type="OrthoDB" id="3695950at2"/>
<organism evidence="3 4">
    <name type="scientific">Agrococcus carbonis</name>
    <dbReference type="NCBI Taxonomy" id="684552"/>
    <lineage>
        <taxon>Bacteria</taxon>
        <taxon>Bacillati</taxon>
        <taxon>Actinomycetota</taxon>
        <taxon>Actinomycetes</taxon>
        <taxon>Micrococcales</taxon>
        <taxon>Microbacteriaceae</taxon>
        <taxon>Agrococcus</taxon>
    </lineage>
</organism>
<sequence length="256" mass="26941">MVRDVIRVLVRRWYVVLLGLLLTAGLAYGAVAATPPEFKSRALVLLLPSADAVEEIGNPLLALSGLEQPASLVVAQIMSNPEREAVERRSATADYFVALDSSVRGPVILVEVNDVTAAQSLATLEYLKGRISDELARLQAEVDAPDDSIIRSMELTTDVTATEDLSTTIRNAIAAVAVGLAATGFLAFGVDGLITRRSAREPALPRAEGAANDLSGDRAGRVPAVPKEPADAAPAQQDEEAAQAPEPSPARTGRAR</sequence>
<evidence type="ECO:0008006" key="5">
    <source>
        <dbReference type="Google" id="ProtNLM"/>
    </source>
</evidence>
<keyword evidence="2" id="KW-0472">Membrane</keyword>
<feature type="transmembrane region" description="Helical" evidence="2">
    <location>
        <begin position="172"/>
        <end position="194"/>
    </location>
</feature>
<proteinExistence type="predicted"/>